<feature type="region of interest" description="Disordered" evidence="1">
    <location>
        <begin position="858"/>
        <end position="1081"/>
    </location>
</feature>
<dbReference type="AlphaFoldDB" id="A0A409WX41"/>
<feature type="compositionally biased region" description="Acidic residues" evidence="1">
    <location>
        <begin position="866"/>
        <end position="914"/>
    </location>
</feature>
<feature type="region of interest" description="Disordered" evidence="1">
    <location>
        <begin position="419"/>
        <end position="449"/>
    </location>
</feature>
<feature type="compositionally biased region" description="Low complexity" evidence="1">
    <location>
        <begin position="588"/>
        <end position="627"/>
    </location>
</feature>
<feature type="compositionally biased region" description="Pro residues" evidence="1">
    <location>
        <begin position="1048"/>
        <end position="1057"/>
    </location>
</feature>
<dbReference type="PANTHER" id="PTHR14596:SF72">
    <property type="entry name" value="ZINC FINGER PROTEIN MSN2-RELATED"/>
    <property type="match status" value="1"/>
</dbReference>
<evidence type="ECO:0000313" key="3">
    <source>
        <dbReference type="Proteomes" id="UP000284706"/>
    </source>
</evidence>
<protein>
    <submittedName>
        <fullName evidence="2">Uncharacterized protein</fullName>
    </submittedName>
</protein>
<feature type="region of interest" description="Disordered" evidence="1">
    <location>
        <begin position="562"/>
        <end position="729"/>
    </location>
</feature>
<feature type="region of interest" description="Disordered" evidence="1">
    <location>
        <begin position="275"/>
        <end position="299"/>
    </location>
</feature>
<dbReference type="InParanoid" id="A0A409WX41"/>
<dbReference type="Proteomes" id="UP000284706">
    <property type="component" value="Unassembled WGS sequence"/>
</dbReference>
<organism evidence="2 3">
    <name type="scientific">Gymnopilus dilepis</name>
    <dbReference type="NCBI Taxonomy" id="231916"/>
    <lineage>
        <taxon>Eukaryota</taxon>
        <taxon>Fungi</taxon>
        <taxon>Dikarya</taxon>
        <taxon>Basidiomycota</taxon>
        <taxon>Agaricomycotina</taxon>
        <taxon>Agaricomycetes</taxon>
        <taxon>Agaricomycetidae</taxon>
        <taxon>Agaricales</taxon>
        <taxon>Agaricineae</taxon>
        <taxon>Hymenogastraceae</taxon>
        <taxon>Gymnopilus</taxon>
    </lineage>
</organism>
<feature type="compositionally biased region" description="Acidic residues" evidence="1">
    <location>
        <begin position="350"/>
        <end position="361"/>
    </location>
</feature>
<feature type="region of interest" description="Disordered" evidence="1">
    <location>
        <begin position="800"/>
        <end position="821"/>
    </location>
</feature>
<feature type="compositionally biased region" description="Basic and acidic residues" evidence="1">
    <location>
        <begin position="562"/>
        <end position="586"/>
    </location>
</feature>
<gene>
    <name evidence="2" type="ORF">CVT26_011916</name>
</gene>
<feature type="compositionally biased region" description="Acidic residues" evidence="1">
    <location>
        <begin position="333"/>
        <end position="343"/>
    </location>
</feature>
<dbReference type="STRING" id="231916.A0A409WX41"/>
<feature type="compositionally biased region" description="Low complexity" evidence="1">
    <location>
        <begin position="666"/>
        <end position="708"/>
    </location>
</feature>
<evidence type="ECO:0000313" key="2">
    <source>
        <dbReference type="EMBL" id="PPQ83072.1"/>
    </source>
</evidence>
<reference evidence="2 3" key="1">
    <citation type="journal article" date="2018" name="Evol. Lett.">
        <title>Horizontal gene cluster transfer increased hallucinogenic mushroom diversity.</title>
        <authorList>
            <person name="Reynolds H.T."/>
            <person name="Vijayakumar V."/>
            <person name="Gluck-Thaler E."/>
            <person name="Korotkin H.B."/>
            <person name="Matheny P.B."/>
            <person name="Slot J.C."/>
        </authorList>
    </citation>
    <scope>NUCLEOTIDE SEQUENCE [LARGE SCALE GENOMIC DNA]</scope>
    <source>
        <strain evidence="2 3">SRW20</strain>
    </source>
</reference>
<feature type="compositionally biased region" description="Low complexity" evidence="1">
    <location>
        <begin position="1013"/>
        <end position="1025"/>
    </location>
</feature>
<feature type="region of interest" description="Disordered" evidence="1">
    <location>
        <begin position="41"/>
        <end position="61"/>
    </location>
</feature>
<feature type="compositionally biased region" description="Low complexity" evidence="1">
    <location>
        <begin position="42"/>
        <end position="61"/>
    </location>
</feature>
<evidence type="ECO:0000256" key="1">
    <source>
        <dbReference type="SAM" id="MobiDB-lite"/>
    </source>
</evidence>
<dbReference type="GO" id="GO:0042594">
    <property type="term" value="P:response to starvation"/>
    <property type="evidence" value="ECO:0007669"/>
    <property type="project" value="TreeGrafter"/>
</dbReference>
<feature type="compositionally biased region" description="Low complexity" evidence="1">
    <location>
        <begin position="975"/>
        <end position="993"/>
    </location>
</feature>
<feature type="region of interest" description="Disordered" evidence="1">
    <location>
        <begin position="321"/>
        <end position="361"/>
    </location>
</feature>
<feature type="non-terminal residue" evidence="2">
    <location>
        <position position="1"/>
    </location>
</feature>
<dbReference type="OrthoDB" id="3158970at2759"/>
<dbReference type="GO" id="GO:0000981">
    <property type="term" value="F:DNA-binding transcription factor activity, RNA polymerase II-specific"/>
    <property type="evidence" value="ECO:0007669"/>
    <property type="project" value="TreeGrafter"/>
</dbReference>
<feature type="compositionally biased region" description="Basic and acidic residues" evidence="1">
    <location>
        <begin position="959"/>
        <end position="974"/>
    </location>
</feature>
<keyword evidence="3" id="KW-1185">Reference proteome</keyword>
<dbReference type="PANTHER" id="PTHR14596">
    <property type="entry name" value="ZINC FINGER PROTEIN"/>
    <property type="match status" value="1"/>
</dbReference>
<comment type="caution">
    <text evidence="2">The sequence shown here is derived from an EMBL/GenBank/DDBJ whole genome shotgun (WGS) entry which is preliminary data.</text>
</comment>
<dbReference type="GO" id="GO:0000987">
    <property type="term" value="F:cis-regulatory region sequence-specific DNA binding"/>
    <property type="evidence" value="ECO:0007669"/>
    <property type="project" value="TreeGrafter"/>
</dbReference>
<name>A0A409WX41_9AGAR</name>
<dbReference type="EMBL" id="NHYE01004660">
    <property type="protein sequence ID" value="PPQ83072.1"/>
    <property type="molecule type" value="Genomic_DNA"/>
</dbReference>
<accession>A0A409WX41</accession>
<sequence>RCSLRLYLSTVETHLFWNQVINILDPNDVLLYHMAINPKAPQSASHNHNNASHNHQNHSQSQTYLTPYQHLRGILNSSCLICRINYPLANTGLAQAKKLIYTMNLGAIPVCKEHDKRKTHFCWLCCRDSPTLHTNNNLNAQIGQGGFMSDAISGALGMSAREREREREREYDIIQALAIVENEDEDLWPGVVATCRKCRAEWLWRRASLSPRDAEAVGGPALHPSDWETRQNVEGFLDLGEGTVADLVLMAREKAWLRRWTRYDSLGMHFLGAARGAGGGGEREREHKGKGGANNSTNPLGGGFGMFGLGKDLAQNGTALANALGLPSPNPLAEEEEEAEGEDASSSISSEDEVDSDSEEDRELMLMRGATQVRDLALQDWCRQRILDGHWISPADAWFRNEVPGFGAGVRVPTTHPCPWAREDSNSTSGPGASRSLGGGGNGADPNATMDVPHPLESTLRCEPPATFGLAEQAFNTHVRQMKEILGPALRNVVRKVVMECSVYTPPSRSRNADGEEDVIEGGYEDPLRRVQRMDLEEVVRILREEEGVWYEGVDWLEKRRNEEEAEAEVRAARDRNATHREREQEDAAASPLSSASSTSSSEGQRSNNSNSTGTSPVLSTTTLQTTPSPPPVPVRPHKSAESESGGRGYQKGKAQVQDGEDDEQQTPQQSQTQTGQTQPQSQSQSQNAPSKADSNSNSKLNSSSNSKTKPKPRRAFNPTPRLIPIDPVRSPPRLLSKIPYVPVTVRHLPAYSLEALKAAWRDACAPLYHCRCSVCERAKMAEMNARAAAQGYSVPQQQQQVQYPPQQQQQQYAPPNVQQQQQVVQQPVTLSVPLRGGSYAPNANANLIELKEAVLERGPEARREEEEEEEELDDVDEYASDEDEVDYSEDDGYSDGYVDEDDLDDGEGEDADAAEQPPLPPPRPTQTQAAPGAKDVNASTKGIPATAPAETRTYSRKRSSDELLDEYGRDRDTPAAAAAALAQNATSNAATTPPSPKRQRIVGGDGEEGRPRSLSSGSEASEPPSSRPEEKSRYFPTRPSTHTLSQPPSPTGPPSSSPGRMRKRNSEELEEGVEVDADRLGKRAKVTLGEGQEVQEVASPDSVSDVPLPVAGREAVVGRTGKGV</sequence>
<dbReference type="GO" id="GO:0005634">
    <property type="term" value="C:nucleus"/>
    <property type="evidence" value="ECO:0007669"/>
    <property type="project" value="TreeGrafter"/>
</dbReference>
<proteinExistence type="predicted"/>